<evidence type="ECO:0000259" key="3">
    <source>
        <dbReference type="PROSITE" id="PS51186"/>
    </source>
</evidence>
<evidence type="ECO:0000256" key="1">
    <source>
        <dbReference type="ARBA" id="ARBA00022679"/>
    </source>
</evidence>
<accession>A0A7W4Z3X8</accession>
<dbReference type="SUPFAM" id="SSF55729">
    <property type="entry name" value="Acyl-CoA N-acyltransferases (Nat)"/>
    <property type="match status" value="1"/>
</dbReference>
<protein>
    <submittedName>
        <fullName evidence="4">Phosphinothricin acetyltransferase</fullName>
        <ecNumber evidence="4">2.3.1.183</ecNumber>
    </submittedName>
</protein>
<dbReference type="PANTHER" id="PTHR43072:SF23">
    <property type="entry name" value="UPF0039 PROTEIN C11D3.02C"/>
    <property type="match status" value="1"/>
</dbReference>
<reference evidence="4 5" key="1">
    <citation type="submission" date="2020-08" db="EMBL/GenBank/DDBJ databases">
        <title>Sequencing the genomes of 1000 actinobacteria strains.</title>
        <authorList>
            <person name="Klenk H.-P."/>
        </authorList>
    </citation>
    <scope>NUCLEOTIDE SEQUENCE [LARGE SCALE GENOMIC DNA]</scope>
    <source>
        <strain evidence="4 5">DSM 105498</strain>
    </source>
</reference>
<dbReference type="CDD" id="cd04301">
    <property type="entry name" value="NAT_SF"/>
    <property type="match status" value="1"/>
</dbReference>
<organism evidence="4 5">
    <name type="scientific">Nocardioides soli</name>
    <dbReference type="NCBI Taxonomy" id="1036020"/>
    <lineage>
        <taxon>Bacteria</taxon>
        <taxon>Bacillati</taxon>
        <taxon>Actinomycetota</taxon>
        <taxon>Actinomycetes</taxon>
        <taxon>Propionibacteriales</taxon>
        <taxon>Nocardioidaceae</taxon>
        <taxon>Nocardioides</taxon>
    </lineage>
</organism>
<name>A0A7W4Z3X8_9ACTN</name>
<feature type="domain" description="N-acetyltransferase" evidence="3">
    <location>
        <begin position="2"/>
        <end position="163"/>
    </location>
</feature>
<dbReference type="GO" id="GO:0102971">
    <property type="term" value="F:phosphinothricin N-acetyltransferase activity"/>
    <property type="evidence" value="ECO:0007669"/>
    <property type="project" value="UniProtKB-EC"/>
</dbReference>
<dbReference type="InterPro" id="IPR000182">
    <property type="entry name" value="GNAT_dom"/>
</dbReference>
<dbReference type="PROSITE" id="PS51186">
    <property type="entry name" value="GNAT"/>
    <property type="match status" value="1"/>
</dbReference>
<evidence type="ECO:0000313" key="5">
    <source>
        <dbReference type="Proteomes" id="UP000589626"/>
    </source>
</evidence>
<dbReference type="EMBL" id="JACHWR010000003">
    <property type="protein sequence ID" value="MBB3044296.1"/>
    <property type="molecule type" value="Genomic_DNA"/>
</dbReference>
<keyword evidence="5" id="KW-1185">Reference proteome</keyword>
<dbReference type="Proteomes" id="UP000589626">
    <property type="component" value="Unassembled WGS sequence"/>
</dbReference>
<dbReference type="Pfam" id="PF13420">
    <property type="entry name" value="Acetyltransf_4"/>
    <property type="match status" value="1"/>
</dbReference>
<evidence type="ECO:0000313" key="4">
    <source>
        <dbReference type="EMBL" id="MBB3044296.1"/>
    </source>
</evidence>
<keyword evidence="1 4" id="KW-0808">Transferase</keyword>
<evidence type="ECO:0000256" key="2">
    <source>
        <dbReference type="ARBA" id="ARBA00023315"/>
    </source>
</evidence>
<dbReference type="RefSeq" id="WP_183594179.1">
    <property type="nucleotide sequence ID" value="NZ_JACHWR010000003.1"/>
</dbReference>
<dbReference type="Gene3D" id="3.40.630.30">
    <property type="match status" value="1"/>
</dbReference>
<keyword evidence="2 4" id="KW-0012">Acyltransferase</keyword>
<comment type="caution">
    <text evidence="4">The sequence shown here is derived from an EMBL/GenBank/DDBJ whole genome shotgun (WGS) entry which is preliminary data.</text>
</comment>
<dbReference type="InterPro" id="IPR016181">
    <property type="entry name" value="Acyl_CoA_acyltransferase"/>
</dbReference>
<proteinExistence type="predicted"/>
<dbReference type="PANTHER" id="PTHR43072">
    <property type="entry name" value="N-ACETYLTRANSFERASE"/>
    <property type="match status" value="1"/>
</dbReference>
<dbReference type="EC" id="2.3.1.183" evidence="4"/>
<sequence>MTTVRSATAGDLPAIAAIYDEEVRHGISTFATEPPGVGYWRERLESARPGDHVLVAERAGAVVGYAYSGDYRPRAAYRHTRETSVYLAAPARGEGVGRALYDELLGRLRSDGVRLAVAVIALPNPGSRGLHRACGFERVGVLHDVGRKFDRWIDTELWELRLAVSPDSNRGR</sequence>
<gene>
    <name evidence="4" type="ORF">FHU40_004133</name>
</gene>
<dbReference type="AlphaFoldDB" id="A0A7W4Z3X8"/>